<dbReference type="EMBL" id="JBHSZG010000002">
    <property type="protein sequence ID" value="MFC7137652.1"/>
    <property type="molecule type" value="Genomic_DNA"/>
</dbReference>
<proteinExistence type="predicted"/>
<dbReference type="Pfam" id="PF13519">
    <property type="entry name" value="VWA_2"/>
    <property type="match status" value="1"/>
</dbReference>
<dbReference type="InterPro" id="IPR036465">
    <property type="entry name" value="vWFA_dom_sf"/>
</dbReference>
<sequence>MDAATKSLCALTTQLDDDDRLGVVLYDNTAHVAKPLRLVGDTDMAAIRQHIRAITAHGGTDMSAGFDAARNLFEALDDGRSDGSDRERRVVFMTDAMPNTGRASTSALVNGVADAAADGVYTTFVGMGLDANADLISELLAVRGANHCFVHSATEFERRLGEEFDCLVTPLAFDLSVDVDANGYEVAEVYGSPSARPDDGTALEVTTLFPSPTEDGESRGGVILVGSKRPTPIWTPPQMLARSRSRRRGSSGTAHPTRPQPRLGREWRATTTTRCVRRSRSVGTPRNSASGPSAFARRRQR</sequence>
<accession>A0ABD5XRB8</accession>
<gene>
    <name evidence="3" type="ORF">ACFQRB_16725</name>
</gene>
<feature type="domain" description="VWFA" evidence="2">
    <location>
        <begin position="1"/>
        <end position="171"/>
    </location>
</feature>
<evidence type="ECO:0000256" key="1">
    <source>
        <dbReference type="SAM" id="MobiDB-lite"/>
    </source>
</evidence>
<dbReference type="Proteomes" id="UP001596368">
    <property type="component" value="Unassembled WGS sequence"/>
</dbReference>
<dbReference type="PROSITE" id="PS50234">
    <property type="entry name" value="VWFA"/>
    <property type="match status" value="1"/>
</dbReference>
<dbReference type="InterPro" id="IPR002035">
    <property type="entry name" value="VWF_A"/>
</dbReference>
<dbReference type="Gene3D" id="3.40.50.410">
    <property type="entry name" value="von Willebrand factor, type A domain"/>
    <property type="match status" value="1"/>
</dbReference>
<dbReference type="AlphaFoldDB" id="A0ABD5XRB8"/>
<protein>
    <submittedName>
        <fullName evidence="3">VWA domain-containing protein</fullName>
    </submittedName>
</protein>
<organism evidence="3 4">
    <name type="scientific">Halobaculum litoreum</name>
    <dbReference type="NCBI Taxonomy" id="3031998"/>
    <lineage>
        <taxon>Archaea</taxon>
        <taxon>Methanobacteriati</taxon>
        <taxon>Methanobacteriota</taxon>
        <taxon>Stenosarchaea group</taxon>
        <taxon>Halobacteria</taxon>
        <taxon>Halobacteriales</taxon>
        <taxon>Haloferacaceae</taxon>
        <taxon>Halobaculum</taxon>
    </lineage>
</organism>
<name>A0ABD5XRB8_9EURY</name>
<keyword evidence="4" id="KW-1185">Reference proteome</keyword>
<evidence type="ECO:0000259" key="2">
    <source>
        <dbReference type="PROSITE" id="PS50234"/>
    </source>
</evidence>
<dbReference type="SUPFAM" id="SSF53300">
    <property type="entry name" value="vWA-like"/>
    <property type="match status" value="1"/>
</dbReference>
<evidence type="ECO:0000313" key="3">
    <source>
        <dbReference type="EMBL" id="MFC7137652.1"/>
    </source>
</evidence>
<feature type="region of interest" description="Disordered" evidence="1">
    <location>
        <begin position="209"/>
        <end position="301"/>
    </location>
</feature>
<evidence type="ECO:0000313" key="4">
    <source>
        <dbReference type="Proteomes" id="UP001596368"/>
    </source>
</evidence>
<comment type="caution">
    <text evidence="3">The sequence shown here is derived from an EMBL/GenBank/DDBJ whole genome shotgun (WGS) entry which is preliminary data.</text>
</comment>
<reference evidence="3 4" key="1">
    <citation type="journal article" date="2019" name="Int. J. Syst. Evol. Microbiol.">
        <title>The Global Catalogue of Microorganisms (GCM) 10K type strain sequencing project: providing services to taxonomists for standard genome sequencing and annotation.</title>
        <authorList>
            <consortium name="The Broad Institute Genomics Platform"/>
            <consortium name="The Broad Institute Genome Sequencing Center for Infectious Disease"/>
            <person name="Wu L."/>
            <person name="Ma J."/>
        </authorList>
    </citation>
    <scope>NUCLEOTIDE SEQUENCE [LARGE SCALE GENOMIC DNA]</scope>
    <source>
        <strain evidence="3 4">DT92</strain>
    </source>
</reference>